<accession>A0A183CA81</accession>
<feature type="region of interest" description="Disordered" evidence="1">
    <location>
        <begin position="1"/>
        <end position="56"/>
    </location>
</feature>
<reference evidence="3" key="2">
    <citation type="submission" date="2016-06" db="UniProtKB">
        <authorList>
            <consortium name="WormBaseParasite"/>
        </authorList>
    </citation>
    <scope>IDENTIFICATION</scope>
</reference>
<sequence length="72" mass="7852">MTKDDKPLSCSQQARLGPRLPTNSRNPQHMAGEGQQQQSAAVPMEVDQQQSNNDSPVQGLLCVCWHSSDACD</sequence>
<keyword evidence="2" id="KW-1185">Reference proteome</keyword>
<protein>
    <submittedName>
        <fullName evidence="3">Uncharacterized protein</fullName>
    </submittedName>
</protein>
<proteinExistence type="predicted"/>
<evidence type="ECO:0000313" key="2">
    <source>
        <dbReference type="Proteomes" id="UP000050741"/>
    </source>
</evidence>
<evidence type="ECO:0000256" key="1">
    <source>
        <dbReference type="SAM" id="MobiDB-lite"/>
    </source>
</evidence>
<reference evidence="2" key="1">
    <citation type="submission" date="2014-05" db="EMBL/GenBank/DDBJ databases">
        <title>The genome and life-stage specific transcriptomes of Globodera pallida elucidate key aspects of plant parasitism by a cyst nematode.</title>
        <authorList>
            <person name="Cotton J.A."/>
            <person name="Lilley C.J."/>
            <person name="Jones L.M."/>
            <person name="Kikuchi T."/>
            <person name="Reid A.J."/>
            <person name="Thorpe P."/>
            <person name="Tsai I.J."/>
            <person name="Beasley H."/>
            <person name="Blok V."/>
            <person name="Cock P.J.A."/>
            <person name="Van den Akker S.E."/>
            <person name="Holroyd N."/>
            <person name="Hunt M."/>
            <person name="Mantelin S."/>
            <person name="Naghra H."/>
            <person name="Pain A."/>
            <person name="Palomares-Rius J.E."/>
            <person name="Zarowiecki M."/>
            <person name="Berriman M."/>
            <person name="Jones J.T."/>
            <person name="Urwin P.E."/>
        </authorList>
    </citation>
    <scope>NUCLEOTIDE SEQUENCE [LARGE SCALE GENOMIC DNA]</scope>
    <source>
        <strain evidence="2">Lindley</strain>
    </source>
</reference>
<dbReference type="WBParaSite" id="GPLIN_000978100">
    <property type="protein sequence ID" value="GPLIN_000978100"/>
    <property type="gene ID" value="GPLIN_000978100"/>
</dbReference>
<dbReference type="AlphaFoldDB" id="A0A183CA81"/>
<evidence type="ECO:0000313" key="3">
    <source>
        <dbReference type="WBParaSite" id="GPLIN_000978100"/>
    </source>
</evidence>
<dbReference type="Proteomes" id="UP000050741">
    <property type="component" value="Unassembled WGS sequence"/>
</dbReference>
<organism evidence="2 3">
    <name type="scientific">Globodera pallida</name>
    <name type="common">Potato cyst nematode worm</name>
    <name type="synonym">Heterodera pallida</name>
    <dbReference type="NCBI Taxonomy" id="36090"/>
    <lineage>
        <taxon>Eukaryota</taxon>
        <taxon>Metazoa</taxon>
        <taxon>Ecdysozoa</taxon>
        <taxon>Nematoda</taxon>
        <taxon>Chromadorea</taxon>
        <taxon>Rhabditida</taxon>
        <taxon>Tylenchina</taxon>
        <taxon>Tylenchomorpha</taxon>
        <taxon>Tylenchoidea</taxon>
        <taxon>Heteroderidae</taxon>
        <taxon>Heteroderinae</taxon>
        <taxon>Globodera</taxon>
    </lineage>
</organism>
<name>A0A183CA81_GLOPA</name>
<feature type="compositionally biased region" description="Polar residues" evidence="1">
    <location>
        <begin position="47"/>
        <end position="56"/>
    </location>
</feature>